<dbReference type="SUPFAM" id="SSF54001">
    <property type="entry name" value="Cysteine proteinases"/>
    <property type="match status" value="1"/>
</dbReference>
<accession>A0A6G4M5L4</accession>
<name>A0A6G4M5L4_KLEPN</name>
<comment type="caution">
    <text evidence="1">The sequence shown here is derived from an EMBL/GenBank/DDBJ whole genome shotgun (WGS) entry which is preliminary data.</text>
</comment>
<gene>
    <name evidence="1" type="ORF">G5628_04695</name>
</gene>
<dbReference type="RefSeq" id="WP_065800783.1">
    <property type="nucleotide sequence ID" value="NZ_CP057066.1"/>
</dbReference>
<reference evidence="1" key="1">
    <citation type="submission" date="2020-02" db="EMBL/GenBank/DDBJ databases">
        <title>WGS of Carbapenem-Resistant Entrobacteriaceae.</title>
        <authorList>
            <person name="Tokajian S."/>
            <person name="El Chaar M."/>
            <person name="El Khoury M."/>
        </authorList>
    </citation>
    <scope>NUCLEOTIDE SEQUENCE</scope>
    <source>
        <strain evidence="1">KPM_14</strain>
    </source>
</reference>
<dbReference type="Pfam" id="PF05708">
    <property type="entry name" value="Peptidase_C92"/>
    <property type="match status" value="1"/>
</dbReference>
<dbReference type="InterPro" id="IPR024453">
    <property type="entry name" value="Peptidase_C92"/>
</dbReference>
<dbReference type="InterPro" id="IPR038765">
    <property type="entry name" value="Papain-like_cys_pep_sf"/>
</dbReference>
<dbReference type="Gene3D" id="3.90.1720.10">
    <property type="entry name" value="endopeptidase domain like (from Nostoc punctiforme)"/>
    <property type="match status" value="1"/>
</dbReference>
<dbReference type="AlphaFoldDB" id="A0A6G4M5L4"/>
<proteinExistence type="predicted"/>
<protein>
    <submittedName>
        <fullName evidence="1">Uncharacterized protein</fullName>
    </submittedName>
</protein>
<organism evidence="1">
    <name type="scientific">Klebsiella pneumoniae</name>
    <dbReference type="NCBI Taxonomy" id="573"/>
    <lineage>
        <taxon>Bacteria</taxon>
        <taxon>Pseudomonadati</taxon>
        <taxon>Pseudomonadota</taxon>
        <taxon>Gammaproteobacteria</taxon>
        <taxon>Enterobacterales</taxon>
        <taxon>Enterobacteriaceae</taxon>
        <taxon>Klebsiella/Raoultella group</taxon>
        <taxon>Klebsiella</taxon>
        <taxon>Klebsiella pneumoniae complex</taxon>
    </lineage>
</organism>
<sequence>MMDKVNNSNNYTGPHFILNVDYLQPGDIILERGYEWYSEKICEQTGSRYSHAMICVGGTIIEATRAGGVFSRIPNRSTVREINDFLVLRLKETPEPEVIEKICGHARYLVGSQYSVSEALSVKGPQFLKQFSENSRKQFCSRLVAQCYKEGGINLVDDINFCSPADIENNDDLLRVVKGAVNPASEAEVRHAQESTPHTAHTGNTVNFINRAMNIFKNHGIKMVGSPHGEVVITTLNDISWALYQNKDVPGLDDELTEAMYASSYLAHINIDRERNPYRYDYTLFKLNIEFASGGDKNELFEILRQELNNAVSVFKQRLQSYIAGRDNLKTGLKYAEADFQVPKGMLLIIKDRLIIIERYSAHFKNTQGFKEINEMSKKFISYIREYAPEL</sequence>
<evidence type="ECO:0000313" key="1">
    <source>
        <dbReference type="EMBL" id="NGF20640.1"/>
    </source>
</evidence>
<dbReference type="EMBL" id="JAAJTI010000001">
    <property type="protein sequence ID" value="NGF20640.1"/>
    <property type="molecule type" value="Genomic_DNA"/>
</dbReference>